<evidence type="ECO:0000259" key="1">
    <source>
        <dbReference type="Pfam" id="PF13700"/>
    </source>
</evidence>
<name>A0A9W3K979_BACTU</name>
<dbReference type="InterPro" id="IPR025296">
    <property type="entry name" value="DUF4158"/>
</dbReference>
<dbReference type="KEGG" id="bthu:YBT1518_03945"/>
<feature type="domain" description="DUF4158" evidence="1">
    <location>
        <begin position="3"/>
        <end position="154"/>
    </location>
</feature>
<dbReference type="Pfam" id="PF13700">
    <property type="entry name" value="DUF4158"/>
    <property type="match status" value="1"/>
</dbReference>
<organism evidence="2 3">
    <name type="scientific">Bacillus thuringiensis YBT-1518</name>
    <dbReference type="NCBI Taxonomy" id="529122"/>
    <lineage>
        <taxon>Bacteria</taxon>
        <taxon>Bacillati</taxon>
        <taxon>Bacillota</taxon>
        <taxon>Bacilli</taxon>
        <taxon>Bacillales</taxon>
        <taxon>Bacillaceae</taxon>
        <taxon>Bacillus</taxon>
        <taxon>Bacillus cereus group</taxon>
    </lineage>
</organism>
<dbReference type="AlphaFoldDB" id="A0A9W3K979"/>
<protein>
    <submittedName>
        <fullName evidence="2">Transposase Tn3 family protein</fullName>
    </submittedName>
</protein>
<reference evidence="2 3" key="1">
    <citation type="submission" date="2013-05" db="EMBL/GenBank/DDBJ databases">
        <title>Complete genome sequence of Bacillus thuringiensis YBT-1518, a typical strain with high toxicity to nematode.</title>
        <authorList>
            <person name="Wang P."/>
            <person name="Zhang C."/>
            <person name="Guo M."/>
            <person name="Guo S."/>
            <person name="Zhu Y."/>
            <person name="Zheng J."/>
            <person name="Zhu L."/>
            <person name="Ruan L."/>
            <person name="Peng D."/>
            <person name="Sun M."/>
        </authorList>
    </citation>
    <scope>NUCLEOTIDE SEQUENCE [LARGE SCALE GENOMIC DNA]</scope>
    <source>
        <strain evidence="2 3">YBT-1518</strain>
    </source>
</reference>
<sequence length="255" mass="30563">MKKNWTEDELLENFILVDIERKLIGNKTGASRLGFTVLLKYFQYEARFPVEKNDIPKTVVEYIAKQLNLSSDLFDQYRWGSEERNYTYHRKQIRDFFQFKEFTHTGGKRLEQWLEEHTAFTHDTDYLINQVYSLFRKWKVEPPSIRSMKRMIDSAIHTFEQKLYQGTYQQLSAQTCNHIDELLESHDYQEGYKENLNSVTFRQLLSSPHKPSVATMEIELKKLLTIRHLHIPDGLFHHLSPKLIKSTKYVQRLRR</sequence>
<proteinExistence type="predicted"/>
<accession>A0A9W3K979</accession>
<gene>
    <name evidence="2" type="ORF">YBT1518_03945</name>
</gene>
<evidence type="ECO:0000313" key="3">
    <source>
        <dbReference type="Proteomes" id="UP000018566"/>
    </source>
</evidence>
<dbReference type="EMBL" id="CP005935">
    <property type="protein sequence ID" value="AHA70008.1"/>
    <property type="molecule type" value="Genomic_DNA"/>
</dbReference>
<dbReference type="Proteomes" id="UP000018566">
    <property type="component" value="Chromosome"/>
</dbReference>
<evidence type="ECO:0000313" key="2">
    <source>
        <dbReference type="EMBL" id="AHA70008.1"/>
    </source>
</evidence>